<comment type="caution">
    <text evidence="1">The sequence shown here is derived from an EMBL/GenBank/DDBJ whole genome shotgun (WGS) entry which is preliminary data.</text>
</comment>
<proteinExistence type="predicted"/>
<accession>A0AB36X4A2</accession>
<evidence type="ECO:0000313" key="2">
    <source>
        <dbReference type="Proteomes" id="UP000234740"/>
    </source>
</evidence>
<protein>
    <submittedName>
        <fullName evidence="1">Integrase</fullName>
    </submittedName>
</protein>
<dbReference type="Proteomes" id="UP000234740">
    <property type="component" value="Unassembled WGS sequence"/>
</dbReference>
<gene>
    <name evidence="1" type="ORF">CYJ86_00850</name>
</gene>
<dbReference type="RefSeq" id="WP_101890509.1">
    <property type="nucleotide sequence ID" value="NZ_PKKC01000001.1"/>
</dbReference>
<evidence type="ECO:0000313" key="1">
    <source>
        <dbReference type="EMBL" id="PKZ91061.1"/>
    </source>
</evidence>
<dbReference type="EMBL" id="PKKC01000001">
    <property type="protein sequence ID" value="PKZ91061.1"/>
    <property type="molecule type" value="Genomic_DNA"/>
</dbReference>
<dbReference type="AlphaFoldDB" id="A0AB36X4A2"/>
<name>A0AB36X4A2_LACGS</name>
<sequence length="67" mass="7920">MSKTQLKPKWYAMYRGDTFIDLGTADYLAEKYHKKKQSLSYLSKPAYHRNAPKNSQRLTLYKMEAKS</sequence>
<reference evidence="1 2" key="1">
    <citation type="submission" date="2017-12" db="EMBL/GenBank/DDBJ databases">
        <title>Phylogenetic diversity of female urinary microbiome.</title>
        <authorList>
            <person name="Thomas-White K."/>
            <person name="Wolfe A.J."/>
        </authorList>
    </citation>
    <scope>NUCLEOTIDE SEQUENCE [LARGE SCALE GENOMIC DNA]</scope>
    <source>
        <strain evidence="1 2">UMB0099</strain>
    </source>
</reference>
<organism evidence="1 2">
    <name type="scientific">Lactobacillus gasseri</name>
    <dbReference type="NCBI Taxonomy" id="1596"/>
    <lineage>
        <taxon>Bacteria</taxon>
        <taxon>Bacillati</taxon>
        <taxon>Bacillota</taxon>
        <taxon>Bacilli</taxon>
        <taxon>Lactobacillales</taxon>
        <taxon>Lactobacillaceae</taxon>
        <taxon>Lactobacillus</taxon>
    </lineage>
</organism>